<evidence type="ECO:0000259" key="2">
    <source>
        <dbReference type="Pfam" id="PF18166"/>
    </source>
</evidence>
<evidence type="ECO:0000259" key="1">
    <source>
        <dbReference type="Pfam" id="PF18165"/>
    </source>
</evidence>
<accession>A0A444W2T0</accession>
<protein>
    <submittedName>
        <fullName evidence="3">Uncharacterized protein</fullName>
    </submittedName>
</protein>
<dbReference type="EMBL" id="JUIV01000002">
    <property type="protein sequence ID" value="RYJ40201.1"/>
    <property type="molecule type" value="Genomic_DNA"/>
</dbReference>
<dbReference type="AlphaFoldDB" id="A0A444W2T0"/>
<dbReference type="Pfam" id="PF18165">
    <property type="entry name" value="pP_pnuc_1"/>
    <property type="match status" value="1"/>
</dbReference>
<feature type="domain" description="Predicted pPIWI-associating nuclease" evidence="1">
    <location>
        <begin position="9"/>
        <end position="147"/>
    </location>
</feature>
<evidence type="ECO:0000313" key="4">
    <source>
        <dbReference type="Proteomes" id="UP000290433"/>
    </source>
</evidence>
<comment type="caution">
    <text evidence="3">The sequence shown here is derived from an EMBL/GenBank/DDBJ whole genome shotgun (WGS) entry which is preliminary data.</text>
</comment>
<feature type="domain" description="Predicted pPIWI-associating nuclease group 2" evidence="2">
    <location>
        <begin position="154"/>
        <end position="276"/>
    </location>
</feature>
<dbReference type="Pfam" id="PF18166">
    <property type="entry name" value="pP_pnuc_2"/>
    <property type="match status" value="1"/>
</dbReference>
<name>A0A444W2T0_9FLAO</name>
<proteinExistence type="predicted"/>
<dbReference type="OrthoDB" id="712022at2"/>
<gene>
    <name evidence="3" type="ORF">NU08_0957</name>
</gene>
<dbReference type="InterPro" id="IPR041584">
    <property type="entry name" value="Put_pPIWI_pnuc_2"/>
</dbReference>
<sequence>MSTIEQIQKILKSDFENQLFEACLKNLEDLENKLRYHNFCYSIRELSRHFLYSLSPESSIIKCEWFKVETENGSPTRAQRIKYAIQGGLTDENLKKLGFDLNKLNSSIREIKNIIDSLSKYTHINHENFHLTNDEIETKKDEVLKTFENFAETINNYRHILNSFLDGKIEDDMIEKIILNSYENIDCLAPHYSLEDGEVQKYHIEEITAEEIIVNVEGSVYVTLEYGSRKERADNDGLDVELSFPFKTQIRYEISNEFPSNDYDVDDFDVDTSSWYDNGDEFNEDF</sequence>
<reference evidence="3 4" key="1">
    <citation type="submission" date="2014-12" db="EMBL/GenBank/DDBJ databases">
        <title>Genome sequence of Flavobacterium anhuiense RCM74.</title>
        <authorList>
            <person name="Kim J.F."/>
            <person name="Song J.Y."/>
            <person name="Kwak M.-J."/>
            <person name="Lee S.-W."/>
        </authorList>
    </citation>
    <scope>NUCLEOTIDE SEQUENCE [LARGE SCALE GENOMIC DNA]</scope>
    <source>
        <strain evidence="3 4">RCM74</strain>
    </source>
</reference>
<dbReference type="InterPro" id="IPR040556">
    <property type="entry name" value="pP_pnuc_1"/>
</dbReference>
<dbReference type="RefSeq" id="WP_129746059.1">
    <property type="nucleotide sequence ID" value="NZ_JUIV01000002.1"/>
</dbReference>
<dbReference type="Proteomes" id="UP000290433">
    <property type="component" value="Unassembled WGS sequence"/>
</dbReference>
<organism evidence="3 4">
    <name type="scientific">Flavobacterium anhuiense</name>
    <dbReference type="NCBI Taxonomy" id="459526"/>
    <lineage>
        <taxon>Bacteria</taxon>
        <taxon>Pseudomonadati</taxon>
        <taxon>Bacteroidota</taxon>
        <taxon>Flavobacteriia</taxon>
        <taxon>Flavobacteriales</taxon>
        <taxon>Flavobacteriaceae</taxon>
        <taxon>Flavobacterium</taxon>
    </lineage>
</organism>
<evidence type="ECO:0000313" key="3">
    <source>
        <dbReference type="EMBL" id="RYJ40201.1"/>
    </source>
</evidence>